<evidence type="ECO:0000313" key="4">
    <source>
        <dbReference type="EMBL" id="CAD7392885.1"/>
    </source>
</evidence>
<sequence>MRLTLYLALTCLAVGILGEDSTEPKRPKMQITRTALHVGRSLNPELTETLSVKTKTGEVATLIVKKRDGKSNENVPSPVSIKSTPLHLVDEKDGFKRINKSGKSSDEFPHHVTVPVSGVLVKDNGETGWRAISVGGKILKSIRQSSSPSVNSHGSYEKPDRKGALREIRVPDPVYIRSSPIFVKGEQQESWKRQRSLMTIDSDGIPVITGVRMPDDESDRQVWRNARVINGILFPKEKTSPIVSEEVQKKEGVKPKLPFKETSGDRFQPIHLIEPYRETTYKPLTSESQSRILEYINTVNQRETKRREEEMRGRNIHYPIPRFNQQSAATPSFIVEKQGLQARMLHYPGNTVYPTSLLYTPQRSKPSRVSFEEGVRTPVLQYAHPELGVQPAKVERKQDDVIDEDGNVRANNDNKGVNKSDSLTMAYFSQDIHSDHSPYVFQPNPESHSEGEDDTSNYPSFYGKRSNNEETNSYQQWPQKTLDFLYQQQQEDSYGSGNEKYIKRYPYNGYNGEHHGKDSYNRYKSPALSKPNPHGGQGFYETIYATKVEERPFWERIGDSIKEHVQTSMEKVSDLTRPVMEPLMEASHKISHNLGYGGGPGSEGKTGMFQDKVGGAVAAYPVLLPALGLVAGGAALGLGAVAVGRFLDVDVMKRRSSIEEDEDLEMEHKRTIQSIVRNLEDQDKSEGRGEWIVAKVPASKEDQDFEKLAQQAKWMVSNGSQTKRSLNNDVIFVVEEDTPVTKNQQQEQVLVKRAGEGNAPSTGEINDREIQEFEENVAKRFVPIVDYRINEDTIHRISKRSYDDRNMKESDISGENTERFLNDILHGMDTGHNEALASMAKLGNPGDWSHTHCAKKIFCDAMILQSDDSIILMEKKMAKFLTL</sequence>
<keyword evidence="2" id="KW-0472">Membrane</keyword>
<gene>
    <name evidence="4" type="ORF">TCEB3V08_LOCUS887</name>
</gene>
<evidence type="ECO:0000256" key="3">
    <source>
        <dbReference type="SAM" id="SignalP"/>
    </source>
</evidence>
<feature type="transmembrane region" description="Helical" evidence="2">
    <location>
        <begin position="622"/>
        <end position="647"/>
    </location>
</feature>
<organism evidence="4">
    <name type="scientific">Timema cristinae</name>
    <name type="common">Walking stick</name>
    <dbReference type="NCBI Taxonomy" id="61476"/>
    <lineage>
        <taxon>Eukaryota</taxon>
        <taxon>Metazoa</taxon>
        <taxon>Ecdysozoa</taxon>
        <taxon>Arthropoda</taxon>
        <taxon>Hexapoda</taxon>
        <taxon>Insecta</taxon>
        <taxon>Pterygota</taxon>
        <taxon>Neoptera</taxon>
        <taxon>Polyneoptera</taxon>
        <taxon>Phasmatodea</taxon>
        <taxon>Timematodea</taxon>
        <taxon>Timematoidea</taxon>
        <taxon>Timematidae</taxon>
        <taxon>Timema</taxon>
    </lineage>
</organism>
<evidence type="ECO:0000256" key="2">
    <source>
        <dbReference type="SAM" id="Phobius"/>
    </source>
</evidence>
<reference evidence="4" key="1">
    <citation type="submission" date="2020-11" db="EMBL/GenBank/DDBJ databases">
        <authorList>
            <person name="Tran Van P."/>
        </authorList>
    </citation>
    <scope>NUCLEOTIDE SEQUENCE</scope>
</reference>
<protein>
    <submittedName>
        <fullName evidence="4">Uncharacterized protein</fullName>
    </submittedName>
</protein>
<feature type="region of interest" description="Disordered" evidence="1">
    <location>
        <begin position="435"/>
        <end position="473"/>
    </location>
</feature>
<dbReference type="AlphaFoldDB" id="A0A7R9CBD1"/>
<proteinExistence type="predicted"/>
<keyword evidence="2" id="KW-0812">Transmembrane</keyword>
<keyword evidence="2" id="KW-1133">Transmembrane helix</keyword>
<dbReference type="EMBL" id="OC316604">
    <property type="protein sequence ID" value="CAD7392885.1"/>
    <property type="molecule type" value="Genomic_DNA"/>
</dbReference>
<accession>A0A7R9CBD1</accession>
<keyword evidence="3" id="KW-0732">Signal</keyword>
<name>A0A7R9CBD1_TIMCR</name>
<feature type="signal peptide" evidence="3">
    <location>
        <begin position="1"/>
        <end position="18"/>
    </location>
</feature>
<feature type="chain" id="PRO_5031462940" evidence="3">
    <location>
        <begin position="19"/>
        <end position="883"/>
    </location>
</feature>
<evidence type="ECO:0000256" key="1">
    <source>
        <dbReference type="SAM" id="MobiDB-lite"/>
    </source>
</evidence>